<gene>
    <name evidence="1" type="ORF">OG626_00430</name>
</gene>
<proteinExistence type="predicted"/>
<protein>
    <recommendedName>
        <fullName evidence="2">Transferase</fullName>
    </recommendedName>
</protein>
<dbReference type="EMBL" id="CP109535">
    <property type="protein sequence ID" value="WTY93450.1"/>
    <property type="molecule type" value="Genomic_DNA"/>
</dbReference>
<accession>A0AAU3GNR8</accession>
<organism evidence="1">
    <name type="scientific">Streptomyces sp. NBC_01401</name>
    <dbReference type="NCBI Taxonomy" id="2903854"/>
    <lineage>
        <taxon>Bacteria</taxon>
        <taxon>Bacillati</taxon>
        <taxon>Actinomycetota</taxon>
        <taxon>Actinomycetes</taxon>
        <taxon>Kitasatosporales</taxon>
        <taxon>Streptomycetaceae</taxon>
        <taxon>Streptomyces</taxon>
    </lineage>
</organism>
<evidence type="ECO:0000313" key="1">
    <source>
        <dbReference type="EMBL" id="WTY93450.1"/>
    </source>
</evidence>
<sequence length="277" mass="29534">MSGSSEGVTGVVERPRADVTVRGDGRLTVGVRLPPAAGTSPQLLFQRRPKKGQPQETGRVVALEPAGEDRWRAVLDAAPAFEEGRWDAYVVGVPGEERMALLPGLRDLRELVSGGGTAPLAVRIPYVTKDGRLAVRAWQRATHAEAGRIMLGDDSMTVTARLFGARLGEGASVSLVRRGQASDVLKAALRAEGDQDFSFTIDCRELAPGSGEPVVWDMFVHPATDAPRIRVARLLDDVSDRKGIFVYPAVVLGGVSACPYYTVDNDLSVEVTSSGTG</sequence>
<dbReference type="AlphaFoldDB" id="A0AAU3GNR8"/>
<reference evidence="1" key="1">
    <citation type="submission" date="2022-10" db="EMBL/GenBank/DDBJ databases">
        <title>The complete genomes of actinobacterial strains from the NBC collection.</title>
        <authorList>
            <person name="Joergensen T.S."/>
            <person name="Alvarez Arevalo M."/>
            <person name="Sterndorff E.B."/>
            <person name="Faurdal D."/>
            <person name="Vuksanovic O."/>
            <person name="Mourched A.-S."/>
            <person name="Charusanti P."/>
            <person name="Shaw S."/>
            <person name="Blin K."/>
            <person name="Weber T."/>
        </authorList>
    </citation>
    <scope>NUCLEOTIDE SEQUENCE</scope>
    <source>
        <strain evidence="1">NBC_01401</strain>
    </source>
</reference>
<evidence type="ECO:0008006" key="2">
    <source>
        <dbReference type="Google" id="ProtNLM"/>
    </source>
</evidence>
<name>A0AAU3GNR8_9ACTN</name>